<dbReference type="GO" id="GO:0016485">
    <property type="term" value="P:protein processing"/>
    <property type="evidence" value="ECO:0007669"/>
    <property type="project" value="TreeGrafter"/>
</dbReference>
<dbReference type="AlphaFoldDB" id="A0A8T2PNF4"/>
<dbReference type="OrthoDB" id="6255718at2759"/>
<evidence type="ECO:0000256" key="4">
    <source>
        <dbReference type="PROSITE-ProRule" id="PRU01240"/>
    </source>
</evidence>
<dbReference type="InterPro" id="IPR022398">
    <property type="entry name" value="Peptidase_S8_His-AS"/>
</dbReference>
<comment type="caution">
    <text evidence="4">Lacks conserved residue(s) required for the propagation of feature annotation.</text>
</comment>
<gene>
    <name evidence="7" type="ORF">JZ751_020741</name>
</gene>
<keyword evidence="8" id="KW-1185">Reference proteome</keyword>
<dbReference type="PROSITE" id="PS00137">
    <property type="entry name" value="SUBTILASE_HIS"/>
    <property type="match status" value="1"/>
</dbReference>
<protein>
    <recommendedName>
        <fullName evidence="6">Peptidase S8/S53 domain-containing protein</fullName>
    </recommendedName>
</protein>
<keyword evidence="2" id="KW-0378">Hydrolase</keyword>
<dbReference type="Gene3D" id="3.40.50.200">
    <property type="entry name" value="Peptidase S8/S53 domain"/>
    <property type="match status" value="2"/>
</dbReference>
<evidence type="ECO:0000256" key="2">
    <source>
        <dbReference type="ARBA" id="ARBA00022801"/>
    </source>
</evidence>
<evidence type="ECO:0000256" key="5">
    <source>
        <dbReference type="SAM" id="MobiDB-lite"/>
    </source>
</evidence>
<evidence type="ECO:0000313" key="7">
    <source>
        <dbReference type="EMBL" id="KAG9352328.1"/>
    </source>
</evidence>
<evidence type="ECO:0000256" key="3">
    <source>
        <dbReference type="ARBA" id="ARBA00022825"/>
    </source>
</evidence>
<dbReference type="PROSITE" id="PS00136">
    <property type="entry name" value="SUBTILASE_ASP"/>
    <property type="match status" value="1"/>
</dbReference>
<feature type="domain" description="Peptidase S8/S53" evidence="6">
    <location>
        <begin position="525"/>
        <end position="573"/>
    </location>
</feature>
<dbReference type="Proteomes" id="UP000824540">
    <property type="component" value="Unassembled WGS sequence"/>
</dbReference>
<name>A0A8T2PNF4_9TELE</name>
<evidence type="ECO:0000256" key="1">
    <source>
        <dbReference type="ARBA" id="ARBA00022670"/>
    </source>
</evidence>
<dbReference type="InterPro" id="IPR023827">
    <property type="entry name" value="Peptidase_S8_Asp-AS"/>
</dbReference>
<feature type="region of interest" description="Disordered" evidence="5">
    <location>
        <begin position="541"/>
        <end position="579"/>
    </location>
</feature>
<evidence type="ECO:0000259" key="6">
    <source>
        <dbReference type="Pfam" id="PF00082"/>
    </source>
</evidence>
<proteinExistence type="inferred from homology"/>
<dbReference type="EMBL" id="JAFBMS010000005">
    <property type="protein sequence ID" value="KAG9352328.1"/>
    <property type="molecule type" value="Genomic_DNA"/>
</dbReference>
<organism evidence="7 8">
    <name type="scientific">Albula glossodonta</name>
    <name type="common">roundjaw bonefish</name>
    <dbReference type="NCBI Taxonomy" id="121402"/>
    <lineage>
        <taxon>Eukaryota</taxon>
        <taxon>Metazoa</taxon>
        <taxon>Chordata</taxon>
        <taxon>Craniata</taxon>
        <taxon>Vertebrata</taxon>
        <taxon>Euteleostomi</taxon>
        <taxon>Actinopterygii</taxon>
        <taxon>Neopterygii</taxon>
        <taxon>Teleostei</taxon>
        <taxon>Albuliformes</taxon>
        <taxon>Albulidae</taxon>
        <taxon>Albula</taxon>
    </lineage>
</organism>
<dbReference type="InterPro" id="IPR015500">
    <property type="entry name" value="Peptidase_S8_subtilisin-rel"/>
</dbReference>
<dbReference type="PANTHER" id="PTHR42884:SF3">
    <property type="entry name" value="FURIN-LIKE PROTEASE 1, ISOFORMS 1_1-X_2"/>
    <property type="match status" value="1"/>
</dbReference>
<reference evidence="7" key="1">
    <citation type="thesis" date="2021" institute="BYU ScholarsArchive" country="Provo, UT, USA">
        <title>Applications of and Algorithms for Genome Assembly and Genomic Analyses with an Emphasis on Marine Teleosts.</title>
        <authorList>
            <person name="Pickett B.D."/>
        </authorList>
    </citation>
    <scope>NUCLEOTIDE SEQUENCE</scope>
    <source>
        <strain evidence="7">HI-2016</strain>
    </source>
</reference>
<feature type="domain" description="Peptidase S8/S53" evidence="6">
    <location>
        <begin position="758"/>
        <end position="791"/>
    </location>
</feature>
<dbReference type="GO" id="GO:0004252">
    <property type="term" value="F:serine-type endopeptidase activity"/>
    <property type="evidence" value="ECO:0007669"/>
    <property type="project" value="InterPro"/>
</dbReference>
<dbReference type="InterPro" id="IPR000209">
    <property type="entry name" value="Peptidase_S8/S53_dom"/>
</dbReference>
<evidence type="ECO:0000313" key="8">
    <source>
        <dbReference type="Proteomes" id="UP000824540"/>
    </source>
</evidence>
<dbReference type="PRINTS" id="PR00723">
    <property type="entry name" value="SUBTILISIN"/>
</dbReference>
<accession>A0A8T2PNF4</accession>
<comment type="caution">
    <text evidence="7">The sequence shown here is derived from an EMBL/GenBank/DDBJ whole genome shotgun (WGS) entry which is preliminary data.</text>
</comment>
<comment type="similarity">
    <text evidence="4">Belongs to the peptidase S8 family.</text>
</comment>
<dbReference type="Pfam" id="PF00082">
    <property type="entry name" value="Peptidase_S8"/>
    <property type="match status" value="2"/>
</dbReference>
<feature type="compositionally biased region" description="Polar residues" evidence="5">
    <location>
        <begin position="566"/>
        <end position="579"/>
    </location>
</feature>
<feature type="compositionally biased region" description="Basic and acidic residues" evidence="5">
    <location>
        <begin position="403"/>
        <end position="421"/>
    </location>
</feature>
<dbReference type="GO" id="GO:0005802">
    <property type="term" value="C:trans-Golgi network"/>
    <property type="evidence" value="ECO:0007669"/>
    <property type="project" value="TreeGrafter"/>
</dbReference>
<dbReference type="PROSITE" id="PS51892">
    <property type="entry name" value="SUBTILASE"/>
    <property type="match status" value="1"/>
</dbReference>
<keyword evidence="3" id="KW-0720">Serine protease</keyword>
<feature type="region of interest" description="Disordered" evidence="5">
    <location>
        <begin position="397"/>
        <end position="421"/>
    </location>
</feature>
<dbReference type="GO" id="GO:0000139">
    <property type="term" value="C:Golgi membrane"/>
    <property type="evidence" value="ECO:0007669"/>
    <property type="project" value="TreeGrafter"/>
</dbReference>
<sequence>MTDKVRLLIEAEKSCECSGLVMAMRERGTTLCPQSCGRLDQPCKANQLDESEPQRSGVVGRVVSGGASVPLGCQGASLHRVHLCHSMVYLLSGSSRDLSHRSVSKAAAPKPTAEVNTHVVKRTVGRQEHSFNVLAFLRAITQAAPEDQPQRERGSLHSGRMGWEELRRQLVCSLCMKLQRRRPSSLDTSLTEAQRCWRRGVQRMLQHSDPWLIRRSQEQGAGKAGDGLTLSSALMFHFREWRCCGRIFPRDEWWLTVNTTALIFSQPSCITRQPPLCDIRVPTVPVTVEPESRGCNSATTVASPNRSPEQWTFGQPFSRRARRQIFDSTAAWLAYIKHDAACFSSSLCLQRRIDTLHCRADVSAPNPTCQMAVRRGPVFGDYYHFRHRAVVKRSLSSHRGTHVRLDKEPKGADKKEEPPSFKRGRLETIHGMPHLNVFDLSWNPGPTSVTIRHGTILIHLRVLWVEQQVVKQRKKRDIYTDPTDPKFAQQWYLWLWWRCNLGRWQFNPSHRDLNAKEAWEQGYTGAGVVVSILDDGIEKNHPDLADNYDPKASYDVNDGDPDPQPRYTQLNDNRRSPNVPSCLVDVYSITTNRQDTVLHHTSMGASVSGFAVGVPSRQLSSLTGSPLGQGLQKLGPALHHTIPLLISATLACSPWTPGLVRGLDGGEHGNVLWAGSVPCRETSALIKKSTSLFTSIMLPFFPIFHTSQGSYEAKTPFNGDVYLALKASLDTEAHHPTHPSPPRYSTEHVLPAHISFAAAMGHGTRCAGEVAAVANNGICGVGVAYNAKIGGELKM</sequence>
<keyword evidence="1" id="KW-0645">Protease</keyword>
<dbReference type="InterPro" id="IPR036852">
    <property type="entry name" value="Peptidase_S8/S53_dom_sf"/>
</dbReference>
<dbReference type="PANTHER" id="PTHR42884">
    <property type="entry name" value="PROPROTEIN CONVERTASE SUBTILISIN/KEXIN-RELATED"/>
    <property type="match status" value="1"/>
</dbReference>
<dbReference type="SUPFAM" id="SSF52743">
    <property type="entry name" value="Subtilisin-like"/>
    <property type="match status" value="1"/>
</dbReference>